<reference evidence="5" key="2">
    <citation type="submission" date="2020-11" db="EMBL/GenBank/DDBJ databases">
        <authorList>
            <person name="McCartney M.A."/>
            <person name="Auch B."/>
            <person name="Kono T."/>
            <person name="Mallez S."/>
            <person name="Becker A."/>
            <person name="Gohl D.M."/>
            <person name="Silverstein K.A.T."/>
            <person name="Koren S."/>
            <person name="Bechman K.B."/>
            <person name="Herman A."/>
            <person name="Abrahante J.E."/>
            <person name="Garbe J."/>
        </authorList>
    </citation>
    <scope>NUCLEOTIDE SEQUENCE</scope>
    <source>
        <strain evidence="5">Duluth1</strain>
        <tissue evidence="5">Whole animal</tissue>
    </source>
</reference>
<keyword evidence="1" id="KW-0802">TPR repeat</keyword>
<feature type="domain" description="Putative zinc-finger" evidence="4">
    <location>
        <begin position="1452"/>
        <end position="1470"/>
    </location>
</feature>
<feature type="region of interest" description="Disordered" evidence="3">
    <location>
        <begin position="322"/>
        <end position="389"/>
    </location>
</feature>
<feature type="region of interest" description="Disordered" evidence="3">
    <location>
        <begin position="69"/>
        <end position="112"/>
    </location>
</feature>
<evidence type="ECO:0000256" key="3">
    <source>
        <dbReference type="SAM" id="MobiDB-lite"/>
    </source>
</evidence>
<dbReference type="Gene3D" id="1.25.40.10">
    <property type="entry name" value="Tetratricopeptide repeat domain"/>
    <property type="match status" value="2"/>
</dbReference>
<feature type="compositionally biased region" description="Basic and acidic residues" evidence="3">
    <location>
        <begin position="141"/>
        <end position="161"/>
    </location>
</feature>
<dbReference type="Pfam" id="PF10650">
    <property type="entry name" value="zf-C3H1"/>
    <property type="match status" value="1"/>
</dbReference>
<evidence type="ECO:0000259" key="4">
    <source>
        <dbReference type="Pfam" id="PF10650"/>
    </source>
</evidence>
<feature type="coiled-coil region" evidence="2">
    <location>
        <begin position="1012"/>
        <end position="1081"/>
    </location>
</feature>
<evidence type="ECO:0000256" key="2">
    <source>
        <dbReference type="SAM" id="Coils"/>
    </source>
</evidence>
<feature type="compositionally biased region" description="Low complexity" evidence="3">
    <location>
        <begin position="851"/>
        <end position="882"/>
    </location>
</feature>
<dbReference type="SUPFAM" id="SSF48452">
    <property type="entry name" value="TPR-like"/>
    <property type="match status" value="2"/>
</dbReference>
<feature type="compositionally biased region" description="Polar residues" evidence="3">
    <location>
        <begin position="69"/>
        <end position="79"/>
    </location>
</feature>
<evidence type="ECO:0000256" key="1">
    <source>
        <dbReference type="PROSITE-ProRule" id="PRU00339"/>
    </source>
</evidence>
<dbReference type="InterPro" id="IPR039278">
    <property type="entry name" value="Red1"/>
</dbReference>
<gene>
    <name evidence="5" type="ORF">DPMN_013347</name>
</gene>
<dbReference type="PROSITE" id="PS50005">
    <property type="entry name" value="TPR"/>
    <property type="match status" value="1"/>
</dbReference>
<feature type="compositionally biased region" description="Low complexity" evidence="3">
    <location>
        <begin position="89"/>
        <end position="99"/>
    </location>
</feature>
<feature type="region of interest" description="Disordered" evidence="3">
    <location>
        <begin position="230"/>
        <end position="304"/>
    </location>
</feature>
<feature type="region of interest" description="Disordered" evidence="3">
    <location>
        <begin position="1"/>
        <end position="49"/>
    </location>
</feature>
<feature type="compositionally biased region" description="Low complexity" evidence="3">
    <location>
        <begin position="180"/>
        <end position="201"/>
    </location>
</feature>
<feature type="region of interest" description="Disordered" evidence="3">
    <location>
        <begin position="586"/>
        <end position="623"/>
    </location>
</feature>
<feature type="region of interest" description="Disordered" evidence="3">
    <location>
        <begin position="909"/>
        <end position="931"/>
    </location>
</feature>
<keyword evidence="2" id="KW-0175">Coiled coil</keyword>
<feature type="compositionally biased region" description="Basic residues" evidence="3">
    <location>
        <begin position="19"/>
        <end position="29"/>
    </location>
</feature>
<feature type="region of interest" description="Disordered" evidence="3">
    <location>
        <begin position="850"/>
        <end position="886"/>
    </location>
</feature>
<evidence type="ECO:0000313" key="6">
    <source>
        <dbReference type="Proteomes" id="UP000828390"/>
    </source>
</evidence>
<feature type="compositionally biased region" description="Pro residues" evidence="3">
    <location>
        <begin position="588"/>
        <end position="619"/>
    </location>
</feature>
<dbReference type="InterPro" id="IPR011990">
    <property type="entry name" value="TPR-like_helical_dom_sf"/>
</dbReference>
<dbReference type="InterPro" id="IPR019734">
    <property type="entry name" value="TPR_rpt"/>
</dbReference>
<dbReference type="GO" id="GO:0000178">
    <property type="term" value="C:exosome (RNase complex)"/>
    <property type="evidence" value="ECO:0007669"/>
    <property type="project" value="TreeGrafter"/>
</dbReference>
<sequence length="2257" mass="251623">MEDYLKEEGEISDEESSPHNHKFRPRRRANLMSPEVLRNRNNNLPHPKNIVPSLLNIDTRPSLSFINQRKTATQVTPSGKGQERKHSSSKLWSNSSLKNTTEQSKVSSEEETDNFAELLQQYKDIQGKLASLRQEEEQLVKNVEQKKGTEPLKPAEEKESVKNNPLTVDLTSSPVLTSGSPIVIDSPSSPVVISSDAASSPLPDQAENYDDEELDELELRRIALASAAEKMLQDEKDDMVEEGNQSQEAENSSKEAVSGSSANQSHAEGKRGKNCGNQNIGRAGTSENKRSRKLPPVNSWDRESRWRKDYHSRLRARTPLVSARRTSLSARTLPFPSSGRRTSASTLERSRSRVESTTERQREAFRPSAVKRTASRESSNKRTSEAADKTREIQKILTLDDPKEQVARFLSLISKEGDQVTESGDSVNGGPPLPANDNYEAVEMDLDSDPESPGVVPMAEELFEPDFYNAMQPMYRTQQSSYEYEPYDPEWSWSTSETGYHSDPMQMTAGHLPVNMVLGSTSIQDPSSQQISVLPLNQTYSQVQSQDLGMSSNFGNLYMQESNSVMGYSAYGLNLGVLAGTMLVTDMLPPPPPPPPPPLPEEPPPNPPLPSDSQPPLPPSGIEFATQFAQGQTSHDIQGNELASSYQLGQIHSHNAHMFSIPANHSDSLERDHSVVHHSKSQFGITQSHLQFVHRSASEPQLLPSQNNVQSYETSLGYSDLTGPGVVYSDAYLSENQFKTSAISQSESYNIFRDRKPVNPRKSEANVQAKATNVTRTNGTIKSKAVAELVEKANKKTKDIKENNKFGSVDAENDTVNNQKGLDEEAVLRAQLLRSLENRKKQKLIESYTKSEIPPSVSRSESSVVSSLSRSQSPSMPSVSVVPKHKKPAQNKVTLGNFPIHRPVIIPLGEDSSEEDEEEEETVAPPGGKPHMVDFLGGLDSFLKEARRDSEVPVSADSTAADRAAEQEEALLALQKRQALLSRARKCEITIQKQNESITRDQAQLKSLVIQASKYLQNVKVSEVKVAQLKEQLAAAETVATANRGALERTKTQARIVKDRLVKKKTLYEEIQSSLEETKAELNKFGIALTTFNGQPTVVITSQGSPLAHDTRNMVTTSSNPIGSVSPLKDLRVVTASGGLSLMADGKSPVKRLVQPSKQSLHMVGKNVGKGQKQNMSITIKNKPITNVTQNIVELKSKTPTSSDDDASTSKFKTYEDKLKEKLRLQKLALEYETKLKEMKLKQLQAQKRGMLKKVLTPKKSISESTANNEAPSKSVLMLEKIELGSDAIDLTSDEAEVPSTRRKSLLDLNPSTKPNLNLKQGVLRTNIAEENVNKFEITIPEGKAVLKVLKMQKSWIDASLKPVHQRLSLSLGNRLYRDLEGRPQQLASLSAYKSPTSSSASLSHSEAAAWTYKSPLLHFKSYRFSPYFRTKAGRPLSSRSVSHKVLPKVVLCRYDLLGTCNDDKCKGQHQAHYTMNDKEILLDILAYCPALSGATNTMPAKIVTKLMEEYIDRLQKQNQGRLKLDELCLLLISRVNEHAKHVPPHTMFYNMRLFRPKQDETKFIKTADPLAFKDSKQAEVFIQPTPGRPKTEEGGLCEDDCRYFYDSTDCDVTTLEDTVMATPGNPALWLQLANRKLNNSKSSPEKCLDEALNVLARGLEANKTNSALWERYLHLYSRHSDSGDLLDWCQVALHSAPSFNIWWKYLHSLQSYTERNIVCTELVDYLCSVQPAQAPDPFTSHHLLETMLYKAHLSVLAGQAQYARNILQGYFVKSEGKLSCQLSLTIQDRCILWLSHIHLLSWHQLPEALWDPQDCMSGKIVNKENLILPWSSSPVADMSASQQMALLQEAASVCVSKQQAKNPSALKEGLLLYKNMLLLLQTQNKLEEMLAVCRDLLQQDQSLVDVWLTVADLYATNGEGEAVRQVFRDAMEVNPVSAKVFHYAAMSAIREAPDLAASCLENCPQGFFDVEGHAPDPLALYCVLLGQTVPLGFTPPSLKPGITVEFISEHKANLWLNYCLLLELRGDIGHVIEMYETALCTVNGLRNVTKIWKGYLGYQYRQLAKSPQKVTDQRRLNYLLHRCLTTTPVREPLGYWPGTTWLNYSCLGNVVDPYLECLLPEEQVISMERLGHLMPSNVNLVVRLCEEYLKQGDDQRALSLCYPLILDGTNNRHIWKLVTALAVKQRSQFQVMKLFRRAVQANPFDLELWKHFLLNQLALGPSARETIQSILSHCSLLGLNVGELLALIKDSSATGT</sequence>
<comment type="caution">
    <text evidence="5">The sequence shown here is derived from an EMBL/GenBank/DDBJ whole genome shotgun (WGS) entry which is preliminary data.</text>
</comment>
<name>A0A9D4N8U5_DREPO</name>
<proteinExistence type="predicted"/>
<dbReference type="PANTHER" id="PTHR21563">
    <property type="entry name" value="ZINC FINGER C3H1 DOMAIN-CONTAINING PROTEIN"/>
    <property type="match status" value="1"/>
</dbReference>
<dbReference type="EMBL" id="JAIWYP010000001">
    <property type="protein sequence ID" value="KAH3889294.1"/>
    <property type="molecule type" value="Genomic_DNA"/>
</dbReference>
<reference evidence="5" key="1">
    <citation type="journal article" date="2019" name="bioRxiv">
        <title>The Genome of the Zebra Mussel, Dreissena polymorpha: A Resource for Invasive Species Research.</title>
        <authorList>
            <person name="McCartney M.A."/>
            <person name="Auch B."/>
            <person name="Kono T."/>
            <person name="Mallez S."/>
            <person name="Zhang Y."/>
            <person name="Obille A."/>
            <person name="Becker A."/>
            <person name="Abrahante J.E."/>
            <person name="Garbe J."/>
            <person name="Badalamenti J.P."/>
            <person name="Herman A."/>
            <person name="Mangelson H."/>
            <person name="Liachko I."/>
            <person name="Sullivan S."/>
            <person name="Sone E.D."/>
            <person name="Koren S."/>
            <person name="Silverstein K.A.T."/>
            <person name="Beckman K.B."/>
            <person name="Gohl D.M."/>
        </authorList>
    </citation>
    <scope>NUCLEOTIDE SEQUENCE</scope>
    <source>
        <strain evidence="5">Duluth1</strain>
        <tissue evidence="5">Whole animal</tissue>
    </source>
</reference>
<feature type="compositionally biased region" description="Basic and acidic residues" evidence="3">
    <location>
        <begin position="348"/>
        <end position="365"/>
    </location>
</feature>
<dbReference type="InterPro" id="IPR019607">
    <property type="entry name" value="Putative_zinc-finger_domain"/>
</dbReference>
<dbReference type="PANTHER" id="PTHR21563:SF3">
    <property type="entry name" value="ZINC FINGER C3H1 DOMAIN-CONTAINING PROTEIN"/>
    <property type="match status" value="1"/>
</dbReference>
<protein>
    <recommendedName>
        <fullName evidence="4">Putative zinc-finger domain-containing protein</fullName>
    </recommendedName>
</protein>
<keyword evidence="6" id="KW-1185">Reference proteome</keyword>
<feature type="compositionally biased region" description="Polar residues" evidence="3">
    <location>
        <begin position="162"/>
        <end position="179"/>
    </location>
</feature>
<evidence type="ECO:0000313" key="5">
    <source>
        <dbReference type="EMBL" id="KAH3889294.1"/>
    </source>
</evidence>
<feature type="compositionally biased region" description="Polar residues" evidence="3">
    <location>
        <begin position="243"/>
        <end position="266"/>
    </location>
</feature>
<accession>A0A9D4N8U5</accession>
<feature type="compositionally biased region" description="Acidic residues" evidence="3">
    <location>
        <begin position="911"/>
        <end position="922"/>
    </location>
</feature>
<dbReference type="OrthoDB" id="1922977at2759"/>
<feature type="compositionally biased region" description="Basic and acidic residues" evidence="3">
    <location>
        <begin position="374"/>
        <end position="389"/>
    </location>
</feature>
<feature type="region of interest" description="Disordered" evidence="3">
    <location>
        <begin position="141"/>
        <end position="214"/>
    </location>
</feature>
<dbReference type="GO" id="GO:0005634">
    <property type="term" value="C:nucleus"/>
    <property type="evidence" value="ECO:0007669"/>
    <property type="project" value="TreeGrafter"/>
</dbReference>
<organism evidence="5 6">
    <name type="scientific">Dreissena polymorpha</name>
    <name type="common">Zebra mussel</name>
    <name type="synonym">Mytilus polymorpha</name>
    <dbReference type="NCBI Taxonomy" id="45954"/>
    <lineage>
        <taxon>Eukaryota</taxon>
        <taxon>Metazoa</taxon>
        <taxon>Spiralia</taxon>
        <taxon>Lophotrochozoa</taxon>
        <taxon>Mollusca</taxon>
        <taxon>Bivalvia</taxon>
        <taxon>Autobranchia</taxon>
        <taxon>Heteroconchia</taxon>
        <taxon>Euheterodonta</taxon>
        <taxon>Imparidentia</taxon>
        <taxon>Neoheterodontei</taxon>
        <taxon>Myida</taxon>
        <taxon>Dreissenoidea</taxon>
        <taxon>Dreissenidae</taxon>
        <taxon>Dreissena</taxon>
    </lineage>
</organism>
<dbReference type="Proteomes" id="UP000828390">
    <property type="component" value="Unassembled WGS sequence"/>
</dbReference>
<feature type="repeat" description="TPR" evidence="1">
    <location>
        <begin position="1905"/>
        <end position="1938"/>
    </location>
</feature>
<dbReference type="SUPFAM" id="SSF57997">
    <property type="entry name" value="Tropomyosin"/>
    <property type="match status" value="1"/>
</dbReference>